<evidence type="ECO:0000313" key="2">
    <source>
        <dbReference type="Proteomes" id="UP000095544"/>
    </source>
</evidence>
<reference evidence="1 2" key="1">
    <citation type="submission" date="2015-09" db="EMBL/GenBank/DDBJ databases">
        <authorList>
            <consortium name="Pathogen Informatics"/>
        </authorList>
    </citation>
    <scope>NUCLEOTIDE SEQUENCE [LARGE SCALE GENOMIC DNA]</scope>
    <source>
        <strain evidence="1 2">2789STDY5834876</strain>
    </source>
</reference>
<dbReference type="STRING" id="39482.ERS852491_01397"/>
<dbReference type="OrthoDB" id="2052648at2"/>
<sequence length="236" mass="26843">MELSATLNGRHLLRDWGLHIENNDIISPPEVNDTFISVHGGKDLDLTEMNGPVSYKNREINLELGGLKQKREWRSFFTRFLNTYHGKQVQIIFDDDAGFFYKGRAYIPDDAEKVARIGTFKMEIHTEPYKYEILGSQEPWIFDIFNFQTGVIRYIGEKVITSTDNSIRIPKGDMLTVPVFIVSQSAGLKVVYRGKEYALGTGRNRFPQIKIGGTDEILLVFKGTGIVIIEYRGGSL</sequence>
<dbReference type="AlphaFoldDB" id="A0A174CJW2"/>
<proteinExistence type="predicted"/>
<organism evidence="1 2">
    <name type="scientific">Faecalicatena contorta</name>
    <dbReference type="NCBI Taxonomy" id="39482"/>
    <lineage>
        <taxon>Bacteria</taxon>
        <taxon>Bacillati</taxon>
        <taxon>Bacillota</taxon>
        <taxon>Clostridia</taxon>
        <taxon>Lachnospirales</taxon>
        <taxon>Lachnospiraceae</taxon>
        <taxon>Faecalicatena</taxon>
    </lineage>
</organism>
<dbReference type="Gene3D" id="2.40.30.200">
    <property type="match status" value="1"/>
</dbReference>
<gene>
    <name evidence="1" type="ORF">ERS852491_01397</name>
</gene>
<accession>A0A174CJW2</accession>
<dbReference type="Proteomes" id="UP000095544">
    <property type="component" value="Unassembled WGS sequence"/>
</dbReference>
<dbReference type="EMBL" id="CYZU01000009">
    <property type="protein sequence ID" value="CUO13652.1"/>
    <property type="molecule type" value="Genomic_DNA"/>
</dbReference>
<protein>
    <recommendedName>
        <fullName evidence="3">Phage-related protein</fullName>
    </recommendedName>
</protein>
<dbReference type="RefSeq" id="WP_055152208.1">
    <property type="nucleotide sequence ID" value="NZ_CYZU01000009.1"/>
</dbReference>
<name>A0A174CJW2_9FIRM</name>
<evidence type="ECO:0008006" key="3">
    <source>
        <dbReference type="Google" id="ProtNLM"/>
    </source>
</evidence>
<evidence type="ECO:0000313" key="1">
    <source>
        <dbReference type="EMBL" id="CUO13652.1"/>
    </source>
</evidence>